<gene>
    <name evidence="3" type="ORF">Goklo_004112</name>
</gene>
<sequence>MCWRVGMGIRILIWNDAWVKNLENYKLQRNELEEVKVRHLSDVPNQRAGATRNVFCEDKLRCIFSRLFVQILFKVGGARVRRKKKLGMRMIINNHVPTSFAAEAIRCLQGIQMGLDLGFRKVVVEEDSINVIKKLQNQKEDMSMIRDYIEDARIESRDFEECMFRYVGRNANETAN</sequence>
<dbReference type="InterPro" id="IPR053151">
    <property type="entry name" value="RNase_H-like"/>
</dbReference>
<proteinExistence type="predicted"/>
<dbReference type="Pfam" id="PF13456">
    <property type="entry name" value="RVT_3"/>
    <property type="match status" value="1"/>
</dbReference>
<dbReference type="Proteomes" id="UP000593573">
    <property type="component" value="Unassembled WGS sequence"/>
</dbReference>
<dbReference type="EMBL" id="JABFAB010000011">
    <property type="protein sequence ID" value="MBA0664037.1"/>
    <property type="molecule type" value="Genomic_DNA"/>
</dbReference>
<name>A0A7J8VMK1_9ROSI</name>
<dbReference type="OrthoDB" id="1906820at2759"/>
<dbReference type="Gene3D" id="3.30.420.10">
    <property type="entry name" value="Ribonuclease H-like superfamily/Ribonuclease H"/>
    <property type="match status" value="1"/>
</dbReference>
<dbReference type="InterPro" id="IPR002156">
    <property type="entry name" value="RNaseH_domain"/>
</dbReference>
<dbReference type="GO" id="GO:0003676">
    <property type="term" value="F:nucleic acid binding"/>
    <property type="evidence" value="ECO:0007669"/>
    <property type="project" value="InterPro"/>
</dbReference>
<protein>
    <recommendedName>
        <fullName evidence="2">RNase H type-1 domain-containing protein</fullName>
    </recommendedName>
</protein>
<dbReference type="InterPro" id="IPR044730">
    <property type="entry name" value="RNase_H-like_dom_plant"/>
</dbReference>
<dbReference type="CDD" id="cd06222">
    <property type="entry name" value="RNase_H_like"/>
    <property type="match status" value="1"/>
</dbReference>
<keyword evidence="4" id="KW-1185">Reference proteome</keyword>
<evidence type="ECO:0000313" key="3">
    <source>
        <dbReference type="EMBL" id="MBA0664037.1"/>
    </source>
</evidence>
<dbReference type="InterPro" id="IPR036397">
    <property type="entry name" value="RNaseH_sf"/>
</dbReference>
<keyword evidence="1" id="KW-0175">Coiled coil</keyword>
<organism evidence="3 4">
    <name type="scientific">Gossypium klotzschianum</name>
    <dbReference type="NCBI Taxonomy" id="34286"/>
    <lineage>
        <taxon>Eukaryota</taxon>
        <taxon>Viridiplantae</taxon>
        <taxon>Streptophyta</taxon>
        <taxon>Embryophyta</taxon>
        <taxon>Tracheophyta</taxon>
        <taxon>Spermatophyta</taxon>
        <taxon>Magnoliopsida</taxon>
        <taxon>eudicotyledons</taxon>
        <taxon>Gunneridae</taxon>
        <taxon>Pentapetalae</taxon>
        <taxon>rosids</taxon>
        <taxon>malvids</taxon>
        <taxon>Malvales</taxon>
        <taxon>Malvaceae</taxon>
        <taxon>Malvoideae</taxon>
        <taxon>Gossypium</taxon>
    </lineage>
</organism>
<dbReference type="PANTHER" id="PTHR47723:SF19">
    <property type="entry name" value="POLYNUCLEOTIDYL TRANSFERASE, RIBONUCLEASE H-LIKE SUPERFAMILY PROTEIN"/>
    <property type="match status" value="1"/>
</dbReference>
<feature type="coiled-coil region" evidence="1">
    <location>
        <begin position="15"/>
        <end position="42"/>
    </location>
</feature>
<feature type="domain" description="RNase H type-1" evidence="2">
    <location>
        <begin position="95"/>
        <end position="175"/>
    </location>
</feature>
<reference evidence="3 4" key="1">
    <citation type="journal article" date="2019" name="Genome Biol. Evol.">
        <title>Insights into the evolution of the New World diploid cottons (Gossypium, subgenus Houzingenia) based on genome sequencing.</title>
        <authorList>
            <person name="Grover C.E."/>
            <person name="Arick M.A. 2nd"/>
            <person name="Thrash A."/>
            <person name="Conover J.L."/>
            <person name="Sanders W.S."/>
            <person name="Peterson D.G."/>
            <person name="Frelichowski J.E."/>
            <person name="Scheffler J.A."/>
            <person name="Scheffler B.E."/>
            <person name="Wendel J.F."/>
        </authorList>
    </citation>
    <scope>NUCLEOTIDE SEQUENCE [LARGE SCALE GENOMIC DNA]</scope>
    <source>
        <strain evidence="3">57</strain>
        <tissue evidence="3">Leaf</tissue>
    </source>
</reference>
<evidence type="ECO:0000256" key="1">
    <source>
        <dbReference type="SAM" id="Coils"/>
    </source>
</evidence>
<evidence type="ECO:0000259" key="2">
    <source>
        <dbReference type="Pfam" id="PF13456"/>
    </source>
</evidence>
<accession>A0A7J8VMK1</accession>
<dbReference type="GO" id="GO:0004523">
    <property type="term" value="F:RNA-DNA hybrid ribonuclease activity"/>
    <property type="evidence" value="ECO:0007669"/>
    <property type="project" value="InterPro"/>
</dbReference>
<dbReference type="PANTHER" id="PTHR47723">
    <property type="entry name" value="OS05G0353850 PROTEIN"/>
    <property type="match status" value="1"/>
</dbReference>
<dbReference type="AlphaFoldDB" id="A0A7J8VMK1"/>
<comment type="caution">
    <text evidence="3">The sequence shown here is derived from an EMBL/GenBank/DDBJ whole genome shotgun (WGS) entry which is preliminary data.</text>
</comment>
<evidence type="ECO:0000313" key="4">
    <source>
        <dbReference type="Proteomes" id="UP000593573"/>
    </source>
</evidence>